<evidence type="ECO:0000256" key="1">
    <source>
        <dbReference type="SAM" id="MobiDB-lite"/>
    </source>
</evidence>
<dbReference type="EMBL" id="BJCE01000251">
    <property type="protein sequence ID" value="GCL39411.1"/>
    <property type="molecule type" value="Genomic_DNA"/>
</dbReference>
<evidence type="ECO:0000313" key="3">
    <source>
        <dbReference type="EMBL" id="GCL39411.1"/>
    </source>
</evidence>
<dbReference type="RefSeq" id="WP_137668993.1">
    <property type="nucleotide sequence ID" value="NZ_BJCE01000251.1"/>
</dbReference>
<accession>A0A480A8E6</accession>
<dbReference type="AlphaFoldDB" id="A0A480A8E6"/>
<keyword evidence="2" id="KW-0812">Transmembrane</keyword>
<dbReference type="Proteomes" id="UP000300142">
    <property type="component" value="Unassembled WGS sequence"/>
</dbReference>
<evidence type="ECO:0000313" key="4">
    <source>
        <dbReference type="Proteomes" id="UP000300142"/>
    </source>
</evidence>
<keyword evidence="4" id="KW-1185">Reference proteome</keyword>
<keyword evidence="2" id="KW-0472">Membrane</keyword>
<sequence>MNRLFKSFQRLILRLLVISFVVFAFFGFQAFSSSNAMLLAQADTVTTPEGTYYKGTPDQEAIRNEQPLENTQRQLQETADNIREKLNFDEPIPESTRQFLEDVRTNIDKSLEPITGDKPGYYQENIPPERMLRDKR</sequence>
<evidence type="ECO:0000256" key="2">
    <source>
        <dbReference type="SAM" id="Phobius"/>
    </source>
</evidence>
<protein>
    <submittedName>
        <fullName evidence="3">Uncharacterized protein</fullName>
    </submittedName>
</protein>
<proteinExistence type="predicted"/>
<feature type="transmembrane region" description="Helical" evidence="2">
    <location>
        <begin position="12"/>
        <end position="31"/>
    </location>
</feature>
<comment type="caution">
    <text evidence="3">The sequence shown here is derived from an EMBL/GenBank/DDBJ whole genome shotgun (WGS) entry which is preliminary data.</text>
</comment>
<keyword evidence="2" id="KW-1133">Transmembrane helix</keyword>
<organism evidence="3 4">
    <name type="scientific">Sphaerospermopsis reniformis</name>
    <dbReference type="NCBI Taxonomy" id="531300"/>
    <lineage>
        <taxon>Bacteria</taxon>
        <taxon>Bacillati</taxon>
        <taxon>Cyanobacteriota</taxon>
        <taxon>Cyanophyceae</taxon>
        <taxon>Nostocales</taxon>
        <taxon>Aphanizomenonaceae</taxon>
        <taxon>Sphaerospermopsis</taxon>
    </lineage>
</organism>
<gene>
    <name evidence="3" type="ORF">SR1949_45370</name>
</gene>
<feature type="region of interest" description="Disordered" evidence="1">
    <location>
        <begin position="110"/>
        <end position="136"/>
    </location>
</feature>
<reference evidence="4" key="1">
    <citation type="submission" date="2019-02" db="EMBL/GenBank/DDBJ databases">
        <title>Draft genome sequence of Sphaerospermopsis reniformis NIES-1949.</title>
        <authorList>
            <person name="Yamaguchi H."/>
            <person name="Suzuki S."/>
            <person name="Kawachi M."/>
        </authorList>
    </citation>
    <scope>NUCLEOTIDE SEQUENCE [LARGE SCALE GENOMIC DNA]</scope>
    <source>
        <strain evidence="4">NIES-1949</strain>
    </source>
</reference>
<name>A0A480A8E6_9CYAN</name>